<dbReference type="RefSeq" id="WP_170204636.1">
    <property type="nucleotide sequence ID" value="NZ_CP051685.1"/>
</dbReference>
<evidence type="ECO:0000256" key="6">
    <source>
        <dbReference type="ARBA" id="ARBA00022989"/>
    </source>
</evidence>
<feature type="transmembrane region" description="Helical" evidence="9">
    <location>
        <begin position="119"/>
        <end position="138"/>
    </location>
</feature>
<dbReference type="SMART" id="SM00382">
    <property type="entry name" value="AAA"/>
    <property type="match status" value="1"/>
</dbReference>
<dbReference type="Gene3D" id="1.20.1560.10">
    <property type="entry name" value="ABC transporter type 1, transmembrane domain"/>
    <property type="match status" value="1"/>
</dbReference>
<dbReference type="GO" id="GO:0090374">
    <property type="term" value="P:oligopeptide export from mitochondrion"/>
    <property type="evidence" value="ECO:0007669"/>
    <property type="project" value="TreeGrafter"/>
</dbReference>
<feature type="transmembrane region" description="Helical" evidence="9">
    <location>
        <begin position="301"/>
        <end position="326"/>
    </location>
</feature>
<organism evidence="12 13">
    <name type="scientific">Massilia forsythiae</name>
    <dbReference type="NCBI Taxonomy" id="2728020"/>
    <lineage>
        <taxon>Bacteria</taxon>
        <taxon>Pseudomonadati</taxon>
        <taxon>Pseudomonadota</taxon>
        <taxon>Betaproteobacteria</taxon>
        <taxon>Burkholderiales</taxon>
        <taxon>Oxalobacteraceae</taxon>
        <taxon>Telluria group</taxon>
        <taxon>Massilia</taxon>
    </lineage>
</organism>
<dbReference type="InterPro" id="IPR003593">
    <property type="entry name" value="AAA+_ATPase"/>
</dbReference>
<evidence type="ECO:0000256" key="8">
    <source>
        <dbReference type="SAM" id="MobiDB-lite"/>
    </source>
</evidence>
<evidence type="ECO:0000313" key="13">
    <source>
        <dbReference type="Proteomes" id="UP000502415"/>
    </source>
</evidence>
<dbReference type="InterPro" id="IPR017871">
    <property type="entry name" value="ABC_transporter-like_CS"/>
</dbReference>
<keyword evidence="4" id="KW-0547">Nucleotide-binding</keyword>
<dbReference type="PROSITE" id="PS00211">
    <property type="entry name" value="ABC_TRANSPORTER_1"/>
    <property type="match status" value="1"/>
</dbReference>
<dbReference type="KEGG" id="mfy:HH212_23125"/>
<evidence type="ECO:0000256" key="4">
    <source>
        <dbReference type="ARBA" id="ARBA00022741"/>
    </source>
</evidence>
<keyword evidence="6 9" id="KW-1133">Transmembrane helix</keyword>
<dbReference type="PROSITE" id="PS50893">
    <property type="entry name" value="ABC_TRANSPORTER_2"/>
    <property type="match status" value="1"/>
</dbReference>
<dbReference type="PROSITE" id="PS50929">
    <property type="entry name" value="ABC_TM1F"/>
    <property type="match status" value="1"/>
</dbReference>
<dbReference type="Gene3D" id="3.40.50.300">
    <property type="entry name" value="P-loop containing nucleotide triphosphate hydrolases"/>
    <property type="match status" value="1"/>
</dbReference>
<dbReference type="Proteomes" id="UP000502415">
    <property type="component" value="Chromosome"/>
</dbReference>
<dbReference type="GO" id="GO:0015421">
    <property type="term" value="F:ABC-type oligopeptide transporter activity"/>
    <property type="evidence" value="ECO:0007669"/>
    <property type="project" value="TreeGrafter"/>
</dbReference>
<evidence type="ECO:0000256" key="1">
    <source>
        <dbReference type="ARBA" id="ARBA00004651"/>
    </source>
</evidence>
<evidence type="ECO:0000259" key="10">
    <source>
        <dbReference type="PROSITE" id="PS50893"/>
    </source>
</evidence>
<dbReference type="AlphaFoldDB" id="A0A7Z2W0K4"/>
<reference evidence="12 13" key="1">
    <citation type="submission" date="2020-04" db="EMBL/GenBank/DDBJ databases">
        <title>Genome sequencing of novel species.</title>
        <authorList>
            <person name="Heo J."/>
            <person name="Kim S.-J."/>
            <person name="Kim J.-S."/>
            <person name="Hong S.-B."/>
            <person name="Kwon S.-W."/>
        </authorList>
    </citation>
    <scope>NUCLEOTIDE SEQUENCE [LARGE SCALE GENOMIC DNA]</scope>
    <source>
        <strain evidence="12 13">GN2-R2</strain>
    </source>
</reference>
<evidence type="ECO:0000259" key="11">
    <source>
        <dbReference type="PROSITE" id="PS50929"/>
    </source>
</evidence>
<evidence type="ECO:0000256" key="5">
    <source>
        <dbReference type="ARBA" id="ARBA00022840"/>
    </source>
</evidence>
<keyword evidence="3 9" id="KW-0812">Transmembrane</keyword>
<dbReference type="EMBL" id="CP051685">
    <property type="protein sequence ID" value="QJE02553.1"/>
    <property type="molecule type" value="Genomic_DNA"/>
</dbReference>
<keyword evidence="7 9" id="KW-0472">Membrane</keyword>
<keyword evidence="2" id="KW-1003">Cell membrane</keyword>
<dbReference type="InterPro" id="IPR011527">
    <property type="entry name" value="ABC1_TM_dom"/>
</dbReference>
<protein>
    <submittedName>
        <fullName evidence="12">ATP-binding cassette domain-containing protein</fullName>
    </submittedName>
</protein>
<feature type="transmembrane region" description="Helical" evidence="9">
    <location>
        <begin position="59"/>
        <end position="80"/>
    </location>
</feature>
<dbReference type="InterPro" id="IPR036640">
    <property type="entry name" value="ABC1_TM_sf"/>
</dbReference>
<dbReference type="InterPro" id="IPR027417">
    <property type="entry name" value="P-loop_NTPase"/>
</dbReference>
<accession>A0A7Z2W0K4</accession>
<dbReference type="GO" id="GO:0005524">
    <property type="term" value="F:ATP binding"/>
    <property type="evidence" value="ECO:0007669"/>
    <property type="project" value="UniProtKB-KW"/>
</dbReference>
<dbReference type="Pfam" id="PF00664">
    <property type="entry name" value="ABC_membrane"/>
    <property type="match status" value="1"/>
</dbReference>
<dbReference type="NCBIfam" id="TIGR02204">
    <property type="entry name" value="MsbA_rel"/>
    <property type="match status" value="1"/>
</dbReference>
<evidence type="ECO:0000256" key="7">
    <source>
        <dbReference type="ARBA" id="ARBA00023136"/>
    </source>
</evidence>
<dbReference type="GO" id="GO:0016887">
    <property type="term" value="F:ATP hydrolysis activity"/>
    <property type="evidence" value="ECO:0007669"/>
    <property type="project" value="InterPro"/>
</dbReference>
<evidence type="ECO:0000256" key="9">
    <source>
        <dbReference type="SAM" id="Phobius"/>
    </source>
</evidence>
<keyword evidence="5 12" id="KW-0067">ATP-binding</keyword>
<dbReference type="GO" id="GO:0005886">
    <property type="term" value="C:plasma membrane"/>
    <property type="evidence" value="ECO:0007669"/>
    <property type="project" value="UniProtKB-SubCell"/>
</dbReference>
<evidence type="ECO:0000256" key="2">
    <source>
        <dbReference type="ARBA" id="ARBA00022475"/>
    </source>
</evidence>
<feature type="region of interest" description="Disordered" evidence="8">
    <location>
        <begin position="1"/>
        <end position="25"/>
    </location>
</feature>
<dbReference type="SUPFAM" id="SSF52540">
    <property type="entry name" value="P-loop containing nucleoside triphosphate hydrolases"/>
    <property type="match status" value="1"/>
</dbReference>
<dbReference type="InterPro" id="IPR011918">
    <property type="entry name" value="ABC_MsbA_ATP-bd"/>
</dbReference>
<evidence type="ECO:0000313" key="12">
    <source>
        <dbReference type="EMBL" id="QJE02553.1"/>
    </source>
</evidence>
<dbReference type="InterPro" id="IPR039421">
    <property type="entry name" value="Type_1_exporter"/>
</dbReference>
<proteinExistence type="predicted"/>
<dbReference type="SUPFAM" id="SSF90123">
    <property type="entry name" value="ABC transporter transmembrane region"/>
    <property type="match status" value="1"/>
</dbReference>
<dbReference type="PANTHER" id="PTHR43394:SF1">
    <property type="entry name" value="ATP-BINDING CASSETTE SUB-FAMILY B MEMBER 10, MITOCHONDRIAL"/>
    <property type="match status" value="1"/>
</dbReference>
<evidence type="ECO:0000256" key="3">
    <source>
        <dbReference type="ARBA" id="ARBA00022692"/>
    </source>
</evidence>
<name>A0A7Z2W0K4_9BURK</name>
<gene>
    <name evidence="12" type="ORF">HH212_23125</name>
</gene>
<feature type="domain" description="ABC transmembrane type-1" evidence="11">
    <location>
        <begin position="60"/>
        <end position="361"/>
    </location>
</feature>
<feature type="transmembrane region" description="Helical" evidence="9">
    <location>
        <begin position="86"/>
        <end position="107"/>
    </location>
</feature>
<dbReference type="CDD" id="cd18575">
    <property type="entry name" value="ABC_6TM_bac_exporter_ABCB8_10_like"/>
    <property type="match status" value="1"/>
</dbReference>
<dbReference type="FunFam" id="3.40.50.300:FF:000218">
    <property type="entry name" value="Multidrug ABC transporter ATP-binding protein"/>
    <property type="match status" value="1"/>
</dbReference>
<keyword evidence="13" id="KW-1185">Reference proteome</keyword>
<feature type="compositionally biased region" description="Polar residues" evidence="8">
    <location>
        <begin position="1"/>
        <end position="11"/>
    </location>
</feature>
<dbReference type="InterPro" id="IPR003439">
    <property type="entry name" value="ABC_transporter-like_ATP-bd"/>
</dbReference>
<sequence length="662" mass="69187">MNNRSTASTATDAGAPSHTRPDMAALPPADARAKAAPAKGALSALRGLLPFLRPYRRQFVLAAIALVVAAGATLAIPYAFKQMIDHGFGAAAGVATAGAATNIANALAVRSAENVNATFLALFGVAAVLGVATAARFYTVSWLGERVTADIRSAVYAHVVRQSPEFFETTQTGEVLSRLTTDTTLIQTVVGTSISLALRNTLLFAGGLVMLFVTSARLTSIILGLLVLVVVPIVLYGRRVRSLSRDSQDRIADASALAGEILNAMPTVQAFTGEKSEAARFTASVEGAFGSAMRRIRARSVLTMLAIVMVFGAIVFVLWLGAHAVLAGTMTGGDLGQFILYASIVSGAIGALSEVMGEAQRAAGAAERLLELLAVRSPIQNPAAPLPLPSSLARRRVDDAIGTPDAARGPAGGGAALRMSDLSFSYPSRPGSAALAHLDLDIRPGETVAIVGPSGAGKTTLFQLLLRFYDPQAGAVLLDGVDIRDLDLHDLRGAIGIVPQDTVIFSANAMDNIRYGRAGASDAEVIAAARLAAAHEFIERLPEGYASFLGERGVRLSGGQRQRIAIARALLKNPPLLLLDEATSALDAESERLVQKALEAAMVGRTTLIIAHRLATVQRADRIIVMEDGRIVETGTHASLVALGGIYANLAALQFHSVHVSH</sequence>
<feature type="transmembrane region" description="Helical" evidence="9">
    <location>
        <begin position="202"/>
        <end position="235"/>
    </location>
</feature>
<dbReference type="PANTHER" id="PTHR43394">
    <property type="entry name" value="ATP-DEPENDENT PERMEASE MDL1, MITOCHONDRIAL"/>
    <property type="match status" value="1"/>
</dbReference>
<feature type="domain" description="ABC transporter" evidence="10">
    <location>
        <begin position="417"/>
        <end position="653"/>
    </location>
</feature>
<comment type="subcellular location">
    <subcellularLocation>
        <location evidence="1">Cell membrane</location>
        <topology evidence="1">Multi-pass membrane protein</topology>
    </subcellularLocation>
</comment>
<dbReference type="Pfam" id="PF00005">
    <property type="entry name" value="ABC_tran"/>
    <property type="match status" value="1"/>
</dbReference>